<dbReference type="Proteomes" id="UP000238442">
    <property type="component" value="Chromosome"/>
</dbReference>
<protein>
    <submittedName>
        <fullName evidence="1">Uncharacterized protein</fullName>
    </submittedName>
</protein>
<proteinExistence type="predicted"/>
<keyword evidence="2" id="KW-1185">Reference proteome</keyword>
<name>A0A2S0HY96_9FLAO</name>
<organism evidence="1 2">
    <name type="scientific">Pukyongia salina</name>
    <dbReference type="NCBI Taxonomy" id="2094025"/>
    <lineage>
        <taxon>Bacteria</taxon>
        <taxon>Pseudomonadati</taxon>
        <taxon>Bacteroidota</taxon>
        <taxon>Flavobacteriia</taxon>
        <taxon>Flavobacteriales</taxon>
        <taxon>Flavobacteriaceae</taxon>
        <taxon>Pukyongia</taxon>
    </lineage>
</organism>
<evidence type="ECO:0000313" key="1">
    <source>
        <dbReference type="EMBL" id="AVI51657.1"/>
    </source>
</evidence>
<evidence type="ECO:0000313" key="2">
    <source>
        <dbReference type="Proteomes" id="UP000238442"/>
    </source>
</evidence>
<sequence>MLISSVVLAQDKSISGTVSFVTSNNVYVKFDDTRDIEIGKSLQLAGTDCLRVTDKSSTSVVSVVLNNCAVKMGDVVTYIIVVTETEPGTEPSITEPDDEVLPAEVIVPTTLDTEKESIYTENIRGRVSLASYNTFSDLREDRHQFRTRFSLNANHLGDSKFSIESYLTYRNIITPADSRYNGRTNIFNIYNLNVRYDATPSLSVTAGRKINQKASTVGAIDGVQVEKYFGNFYVGAMGGYRPDFQDYGFNSDLLQYGGYFGIQSNSQDFYSETTLGAMEQTNSGATDRRYIFFQHFSTIASDLSLFGSAEMDIFGNTGNETRLTNLYLSARYRISRAANIMVSYDSRKRIIYYETFQTEIEQLLNDDLARQGFRTRINVRPAKILWLGLSYSRRFRSDNQNKSDNFYAYATVSRIPHLGGRINISYNMNSSNYLSSNIYSIRYSREFFENKLGTEVYFRRADYTYDYNIDDQGLNYIGATLNYRISRTWQLSFSGELSQADVENNYRFYTRLTKRFYSKKKK</sequence>
<dbReference type="KEGG" id="aue:C5O00_10985"/>
<reference evidence="1 2" key="1">
    <citation type="submission" date="2018-02" db="EMBL/GenBank/DDBJ databases">
        <title>Genomic analysis of the strain RR4-38 isolated from a seawater recirculating aquaculture system.</title>
        <authorList>
            <person name="Kim Y.-S."/>
            <person name="Jang Y.H."/>
            <person name="Kim K.-H."/>
        </authorList>
    </citation>
    <scope>NUCLEOTIDE SEQUENCE [LARGE SCALE GENOMIC DNA]</scope>
    <source>
        <strain evidence="1 2">RR4-38</strain>
    </source>
</reference>
<dbReference type="EMBL" id="CP027062">
    <property type="protein sequence ID" value="AVI51657.1"/>
    <property type="molecule type" value="Genomic_DNA"/>
</dbReference>
<dbReference type="AlphaFoldDB" id="A0A2S0HY96"/>
<accession>A0A2S0HY96</accession>
<gene>
    <name evidence="1" type="ORF">C5O00_10985</name>
</gene>